<dbReference type="GO" id="GO:0005737">
    <property type="term" value="C:cytoplasm"/>
    <property type="evidence" value="ECO:0007669"/>
    <property type="project" value="TreeGrafter"/>
</dbReference>
<proteinExistence type="predicted"/>
<dbReference type="InterPro" id="IPR035516">
    <property type="entry name" value="Gyrase/topoIV_suA_C"/>
</dbReference>
<accession>A0A380DQH9</accession>
<dbReference type="Gene3D" id="2.120.10.90">
    <property type="entry name" value="DNA gyrase/topoisomerase IV, subunit A, C-terminal"/>
    <property type="match status" value="1"/>
</dbReference>
<dbReference type="GO" id="GO:0006265">
    <property type="term" value="P:DNA topological change"/>
    <property type="evidence" value="ECO:0007669"/>
    <property type="project" value="InterPro"/>
</dbReference>
<reference evidence="1 2" key="1">
    <citation type="submission" date="2018-06" db="EMBL/GenBank/DDBJ databases">
        <authorList>
            <consortium name="Pathogen Informatics"/>
            <person name="Doyle S."/>
        </authorList>
    </citation>
    <scope>NUCLEOTIDE SEQUENCE [LARGE SCALE GENOMIC DNA]</scope>
    <source>
        <strain evidence="1 2">NCTC5664</strain>
    </source>
</reference>
<sequence>MLLNLKNDEVISTMIAVKDLESEDNFLVFATKRGVVKRSALSNFSRINRNGKIAISFREDDELIAVRLTSGPRRYLDWYITCIINSIP</sequence>
<dbReference type="AlphaFoldDB" id="A0A380DQH9"/>
<dbReference type="GO" id="GO:0009330">
    <property type="term" value="C:DNA topoisomerase type II (double strand cut, ATP-hydrolyzing) complex"/>
    <property type="evidence" value="ECO:0007669"/>
    <property type="project" value="TreeGrafter"/>
</dbReference>
<dbReference type="Proteomes" id="UP000254502">
    <property type="component" value="Unassembled WGS sequence"/>
</dbReference>
<dbReference type="Pfam" id="PF03989">
    <property type="entry name" value="DNA_gyraseA_C"/>
    <property type="match status" value="1"/>
</dbReference>
<dbReference type="InterPro" id="IPR006691">
    <property type="entry name" value="GyrA/parC_rep"/>
</dbReference>
<dbReference type="GO" id="GO:0005524">
    <property type="term" value="F:ATP binding"/>
    <property type="evidence" value="ECO:0007669"/>
    <property type="project" value="InterPro"/>
</dbReference>
<name>A0A380DQH9_STAAU</name>
<keyword evidence="1" id="KW-0413">Isomerase</keyword>
<dbReference type="PANTHER" id="PTHR43493">
    <property type="entry name" value="DNA GYRASE/TOPOISOMERASE SUBUNIT A"/>
    <property type="match status" value="1"/>
</dbReference>
<organism evidence="1 2">
    <name type="scientific">Staphylococcus aureus</name>
    <dbReference type="NCBI Taxonomy" id="1280"/>
    <lineage>
        <taxon>Bacteria</taxon>
        <taxon>Bacillati</taxon>
        <taxon>Bacillota</taxon>
        <taxon>Bacilli</taxon>
        <taxon>Bacillales</taxon>
        <taxon>Staphylococcaceae</taxon>
        <taxon>Staphylococcus</taxon>
    </lineage>
</organism>
<dbReference type="SUPFAM" id="SSF101904">
    <property type="entry name" value="GyrA/ParC C-terminal domain-like"/>
    <property type="match status" value="1"/>
</dbReference>
<gene>
    <name evidence="1" type="primary">gyrA_2</name>
    <name evidence="1" type="ORF">NCTC5664_00944</name>
</gene>
<dbReference type="EC" id="5.99.1.3" evidence="1"/>
<dbReference type="InterPro" id="IPR050220">
    <property type="entry name" value="Type_II_DNA_Topoisomerases"/>
</dbReference>
<evidence type="ECO:0000313" key="1">
    <source>
        <dbReference type="EMBL" id="SUK39406.1"/>
    </source>
</evidence>
<evidence type="ECO:0000313" key="2">
    <source>
        <dbReference type="Proteomes" id="UP000254502"/>
    </source>
</evidence>
<protein>
    <submittedName>
        <fullName evidence="1">DNA gyrase subunit A</fullName>
        <ecNumber evidence="1">5.99.1.3</ecNumber>
    </submittedName>
</protein>
<dbReference type="PANTHER" id="PTHR43493:SF5">
    <property type="entry name" value="DNA GYRASE SUBUNIT A, CHLOROPLASTIC_MITOCHONDRIAL"/>
    <property type="match status" value="1"/>
</dbReference>
<dbReference type="GO" id="GO:0003918">
    <property type="term" value="F:DNA topoisomerase type II (double strand cut, ATP-hydrolyzing) activity"/>
    <property type="evidence" value="ECO:0007669"/>
    <property type="project" value="TreeGrafter"/>
</dbReference>
<dbReference type="GO" id="GO:0003677">
    <property type="term" value="F:DNA binding"/>
    <property type="evidence" value="ECO:0007669"/>
    <property type="project" value="InterPro"/>
</dbReference>
<dbReference type="EMBL" id="UHAQ01000002">
    <property type="protein sequence ID" value="SUK39406.1"/>
    <property type="molecule type" value="Genomic_DNA"/>
</dbReference>